<evidence type="ECO:0000256" key="5">
    <source>
        <dbReference type="PIRSR" id="PIRSR001220-1"/>
    </source>
</evidence>
<evidence type="ECO:0000259" key="10">
    <source>
        <dbReference type="Pfam" id="PF17763"/>
    </source>
</evidence>
<dbReference type="FunFam" id="3.40.50.1170:FF:000001">
    <property type="entry name" value="L-asparaginase 2"/>
    <property type="match status" value="1"/>
</dbReference>
<evidence type="ECO:0000313" key="11">
    <source>
        <dbReference type="EMBL" id="CAF3707884.1"/>
    </source>
</evidence>
<dbReference type="Proteomes" id="UP000663848">
    <property type="component" value="Unassembled WGS sequence"/>
</dbReference>
<feature type="active site" description="O-isoaspartyl threonine intermediate" evidence="5">
    <location>
        <position position="45"/>
    </location>
</feature>
<accession>A0A818WDZ9</accession>
<dbReference type="EMBL" id="CAJOBQ010000567">
    <property type="protein sequence ID" value="CAF4382059.1"/>
    <property type="molecule type" value="Genomic_DNA"/>
</dbReference>
<dbReference type="Gene3D" id="3.40.50.1170">
    <property type="entry name" value="L-asparaginase, N-terminal domain"/>
    <property type="match status" value="1"/>
</dbReference>
<comment type="caution">
    <text evidence="12">The sequence shown here is derived from an EMBL/GenBank/DDBJ whole genome shotgun (WGS) entry which is preliminary data.</text>
</comment>
<dbReference type="InterPro" id="IPR004550">
    <property type="entry name" value="AsnASE_II"/>
</dbReference>
<feature type="binding site" evidence="6">
    <location>
        <position position="92"/>
    </location>
    <ligand>
        <name>substrate</name>
    </ligand>
</feature>
<evidence type="ECO:0000313" key="12">
    <source>
        <dbReference type="EMBL" id="CAF3724674.1"/>
    </source>
</evidence>
<dbReference type="InterPro" id="IPR036152">
    <property type="entry name" value="Asp/glu_Ase-like_sf"/>
</dbReference>
<comment type="catalytic activity">
    <reaction evidence="4">
        <text>L-asparagine + H2O = L-aspartate + NH4(+)</text>
        <dbReference type="Rhea" id="RHEA:21016"/>
        <dbReference type="ChEBI" id="CHEBI:15377"/>
        <dbReference type="ChEBI" id="CHEBI:28938"/>
        <dbReference type="ChEBI" id="CHEBI:29991"/>
        <dbReference type="ChEBI" id="CHEBI:58048"/>
        <dbReference type="EC" id="3.5.1.1"/>
    </reaction>
</comment>
<dbReference type="EC" id="3.5.1.1" evidence="2"/>
<evidence type="ECO:0000313" key="15">
    <source>
        <dbReference type="Proteomes" id="UP000663872"/>
    </source>
</evidence>
<dbReference type="EMBL" id="CAJNYU010003859">
    <property type="protein sequence ID" value="CAF3707884.1"/>
    <property type="molecule type" value="Genomic_DNA"/>
</dbReference>
<dbReference type="AlphaFoldDB" id="A0A818WDZ9"/>
<dbReference type="InterPro" id="IPR027474">
    <property type="entry name" value="L-asparaginase_N"/>
</dbReference>
<dbReference type="EMBL" id="CAJNYT010005251">
    <property type="protein sequence ID" value="CAF3724674.1"/>
    <property type="molecule type" value="Genomic_DNA"/>
</dbReference>
<proteinExistence type="inferred from homology"/>
<dbReference type="Pfam" id="PF17763">
    <property type="entry name" value="Asparaginase_C"/>
    <property type="match status" value="1"/>
</dbReference>
<dbReference type="PIRSF" id="PIRSF001220">
    <property type="entry name" value="L-ASNase_gatD"/>
    <property type="match status" value="1"/>
</dbReference>
<dbReference type="PROSITE" id="PS51732">
    <property type="entry name" value="ASN_GLN_ASE_3"/>
    <property type="match status" value="1"/>
</dbReference>
<dbReference type="InterPro" id="IPR027473">
    <property type="entry name" value="L-asparaginase_C"/>
</dbReference>
<dbReference type="InterPro" id="IPR037152">
    <property type="entry name" value="L-asparaginase_N_sf"/>
</dbReference>
<protein>
    <recommendedName>
        <fullName evidence="2">asparaginase</fullName>
        <ecNumber evidence="2">3.5.1.1</ecNumber>
    </recommendedName>
</protein>
<dbReference type="CDD" id="cd08964">
    <property type="entry name" value="L-asparaginase_II"/>
    <property type="match status" value="1"/>
</dbReference>
<evidence type="ECO:0000256" key="1">
    <source>
        <dbReference type="ARBA" id="ARBA00010518"/>
    </source>
</evidence>
<evidence type="ECO:0000256" key="8">
    <source>
        <dbReference type="RuleBase" id="RU004456"/>
    </source>
</evidence>
<feature type="domain" description="Asparaginase/glutaminase C-terminal" evidence="10">
    <location>
        <begin position="251"/>
        <end position="359"/>
    </location>
</feature>
<dbReference type="PROSITE" id="PS00917">
    <property type="entry name" value="ASN_GLN_ASE_2"/>
    <property type="match status" value="1"/>
</dbReference>
<evidence type="ECO:0000259" key="9">
    <source>
        <dbReference type="Pfam" id="PF00710"/>
    </source>
</evidence>
<name>A0A818WDZ9_9BILA</name>
<dbReference type="PANTHER" id="PTHR11707:SF28">
    <property type="entry name" value="60 KDA LYSOPHOSPHOLIPASE"/>
    <property type="match status" value="1"/>
</dbReference>
<dbReference type="PRINTS" id="PR00139">
    <property type="entry name" value="ASNGLNASE"/>
</dbReference>
<dbReference type="PIRSF" id="PIRSF500176">
    <property type="entry name" value="L_ASNase"/>
    <property type="match status" value="1"/>
</dbReference>
<dbReference type="PANTHER" id="PTHR11707">
    <property type="entry name" value="L-ASPARAGINASE"/>
    <property type="match status" value="1"/>
</dbReference>
<keyword evidence="3" id="KW-0378">Hydrolase</keyword>
<evidence type="ECO:0000256" key="4">
    <source>
        <dbReference type="ARBA" id="ARBA00049366"/>
    </source>
</evidence>
<gene>
    <name evidence="11" type="ORF">FME351_LOCUS28187</name>
    <name evidence="12" type="ORF">GRG538_LOCUS29873</name>
    <name evidence="14" type="ORF">QYT958_LOCUS1993</name>
    <name evidence="13" type="ORF">TSG867_LOCUS11657</name>
</gene>
<feature type="active site" evidence="7">
    <location>
        <position position="125"/>
    </location>
</feature>
<organism evidence="12 15">
    <name type="scientific">Rotaria socialis</name>
    <dbReference type="NCBI Taxonomy" id="392032"/>
    <lineage>
        <taxon>Eukaryota</taxon>
        <taxon>Metazoa</taxon>
        <taxon>Spiralia</taxon>
        <taxon>Gnathifera</taxon>
        <taxon>Rotifera</taxon>
        <taxon>Eurotatoria</taxon>
        <taxon>Bdelloidea</taxon>
        <taxon>Philodinida</taxon>
        <taxon>Philodinidae</taxon>
        <taxon>Rotaria</taxon>
    </lineage>
</organism>
<evidence type="ECO:0000256" key="7">
    <source>
        <dbReference type="PROSITE-ProRule" id="PRU10100"/>
    </source>
</evidence>
<dbReference type="Proteomes" id="UP000663862">
    <property type="component" value="Unassembled WGS sequence"/>
</dbReference>
<dbReference type="GO" id="GO:0004067">
    <property type="term" value="F:asparaginase activity"/>
    <property type="evidence" value="ECO:0007669"/>
    <property type="project" value="UniProtKB-UniRule"/>
</dbReference>
<feature type="domain" description="L-asparaginase N-terminal" evidence="9">
    <location>
        <begin position="36"/>
        <end position="228"/>
    </location>
</feature>
<evidence type="ECO:0000256" key="2">
    <source>
        <dbReference type="ARBA" id="ARBA00012920"/>
    </source>
</evidence>
<dbReference type="Gene3D" id="3.40.50.40">
    <property type="match status" value="1"/>
</dbReference>
<dbReference type="GO" id="GO:0006530">
    <property type="term" value="P:L-asparagine catabolic process"/>
    <property type="evidence" value="ECO:0007669"/>
    <property type="project" value="UniProtKB-ARBA"/>
</dbReference>
<evidence type="ECO:0000313" key="14">
    <source>
        <dbReference type="EMBL" id="CAF4468118.1"/>
    </source>
</evidence>
<dbReference type="SUPFAM" id="SSF53774">
    <property type="entry name" value="Glutaminase/Asparaginase"/>
    <property type="match status" value="1"/>
</dbReference>
<feature type="binding site" evidence="6">
    <location>
        <begin position="125"/>
        <end position="126"/>
    </location>
    <ligand>
        <name>substrate</name>
    </ligand>
</feature>
<dbReference type="InterPro" id="IPR040919">
    <property type="entry name" value="Asparaginase_C"/>
</dbReference>
<dbReference type="NCBIfam" id="TIGR00520">
    <property type="entry name" value="asnASE_II"/>
    <property type="match status" value="1"/>
</dbReference>
<evidence type="ECO:0000313" key="13">
    <source>
        <dbReference type="EMBL" id="CAF4382059.1"/>
    </source>
</evidence>
<dbReference type="SFLD" id="SFLDS00057">
    <property type="entry name" value="Glutaminase/Asparaginase"/>
    <property type="match status" value="1"/>
</dbReference>
<dbReference type="Proteomes" id="UP000663872">
    <property type="component" value="Unassembled WGS sequence"/>
</dbReference>
<dbReference type="EMBL" id="CAJOBR010000122">
    <property type="protein sequence ID" value="CAF4468118.1"/>
    <property type="molecule type" value="Genomic_DNA"/>
</dbReference>
<dbReference type="Proteomes" id="UP000663869">
    <property type="component" value="Unassembled WGS sequence"/>
</dbReference>
<evidence type="ECO:0000256" key="3">
    <source>
        <dbReference type="ARBA" id="ARBA00022801"/>
    </source>
</evidence>
<sequence length="363" mass="39667">MGDYSQCIQYKYKNDFCIKCLQKDEDKKSLQQQLPRIAALATGGTIAGETDPTELTGPYRSGVLSIEQLLAAVPMLSKVARIRAEQVANIDSKDMTNDLWGKLVIHVNELLASPEVDGIVITHGTDTLEETAYFLNLLVKSKKPVVLTAAMRPATAVSADGPLNLLEAVVVAGSKASEEQGVLVVMNDEIFSAHDVTKMNTYSVGSFQASEFGALGWIHENQVHFERSLVGTHFNTTHSRFSIEKMCKLPQVEIAMSYAEASRTSIDAFVANGAKGIVIVGTGDGTLHKVLQQAAIDAVRQGVAIVRSYRVSYGHVSHEKLDDEADFLTAGTLNAWKARVLLMLILAEGINDHAERQYIFDHY</sequence>
<evidence type="ECO:0000256" key="6">
    <source>
        <dbReference type="PIRSR" id="PIRSR001220-2"/>
    </source>
</evidence>
<dbReference type="Pfam" id="PF00710">
    <property type="entry name" value="Asparaginase"/>
    <property type="match status" value="1"/>
</dbReference>
<reference evidence="12" key="1">
    <citation type="submission" date="2021-02" db="EMBL/GenBank/DDBJ databases">
        <authorList>
            <person name="Nowell W R."/>
        </authorList>
    </citation>
    <scope>NUCLEOTIDE SEQUENCE</scope>
</reference>
<comment type="similarity">
    <text evidence="1 8">Belongs to the asparaginase 1 family.</text>
</comment>
<dbReference type="InterPro" id="IPR027475">
    <property type="entry name" value="Asparaginase/glutaminase_AS2"/>
</dbReference>
<dbReference type="InterPro" id="IPR006034">
    <property type="entry name" value="Asparaginase/glutaminase-like"/>
</dbReference>
<dbReference type="SMART" id="SM00870">
    <property type="entry name" value="Asparaginase"/>
    <property type="match status" value="1"/>
</dbReference>